<evidence type="ECO:0000256" key="9">
    <source>
        <dbReference type="SAM" id="Phobius"/>
    </source>
</evidence>
<dbReference type="PANTHER" id="PTHR43798">
    <property type="entry name" value="MONOACYLGLYCEROL LIPASE"/>
    <property type="match status" value="1"/>
</dbReference>
<dbReference type="RefSeq" id="XP_015277612.1">
    <property type="nucleotide sequence ID" value="XM_015422126.1"/>
</dbReference>
<comment type="subcellular location">
    <subcellularLocation>
        <location evidence="4">Late endosome membrane</location>
        <topology evidence="4">Single-pass type II membrane protein</topology>
    </subcellularLocation>
    <subcellularLocation>
        <location evidence="5">Lysosome membrane</location>
        <topology evidence="5">Single-pass type II membrane protein</topology>
    </subcellularLocation>
    <subcellularLocation>
        <location evidence="6">Mitochondrion membrane</location>
        <topology evidence="6">Single-pass type II membrane protein</topology>
    </subcellularLocation>
</comment>
<comment type="similarity">
    <text evidence="2">Belongs to the AB hydrolase superfamily.</text>
</comment>
<evidence type="ECO:0000256" key="8">
    <source>
        <dbReference type="ARBA" id="ARBA00049568"/>
    </source>
</evidence>
<evidence type="ECO:0000256" key="7">
    <source>
        <dbReference type="ARBA" id="ARBA00047662"/>
    </source>
</evidence>
<comment type="function">
    <text evidence="8">Lipase that preferentially hydrolysis medium-chain saturated monoacylglycerols including 2-arachidonoylglycerol. Through 2-arachidonoylglycerol degradation may regulate endocannabinoid signaling pathways. Also has a lysophosphatidyl lipase activity with a preference for lysophosphatidylglycerol among other lysophospholipids. Also able to degrade bis(monoacylglycero)phosphate (BMP) and constitutes the major enzyme for BMP catabolism. BMP, also known as lysobisphosphatidic acid, is enriched in late endosomes and lysosomes and plays a key role in the formation of intraluminal vesicles and in lipid sorting.</text>
</comment>
<dbReference type="PRINTS" id="PR00111">
    <property type="entry name" value="ABHYDROLASE"/>
</dbReference>
<organism evidence="11 12">
    <name type="scientific">Gekko japonicus</name>
    <name type="common">Schlegel's Japanese gecko</name>
    <dbReference type="NCBI Taxonomy" id="146911"/>
    <lineage>
        <taxon>Eukaryota</taxon>
        <taxon>Metazoa</taxon>
        <taxon>Chordata</taxon>
        <taxon>Craniata</taxon>
        <taxon>Vertebrata</taxon>
        <taxon>Euteleostomi</taxon>
        <taxon>Lepidosauria</taxon>
        <taxon>Squamata</taxon>
        <taxon>Bifurcata</taxon>
        <taxon>Gekkota</taxon>
        <taxon>Gekkonidae</taxon>
        <taxon>Gekkoninae</taxon>
        <taxon>Gekko</taxon>
    </lineage>
</organism>
<keyword evidence="11" id="KW-1185">Reference proteome</keyword>
<accession>A0ABM1KV75</accession>
<evidence type="ECO:0000259" key="10">
    <source>
        <dbReference type="Pfam" id="PF00561"/>
    </source>
</evidence>
<keyword evidence="9" id="KW-1133">Transmembrane helix</keyword>
<protein>
    <recommendedName>
        <fullName evidence="3">acylglycerol lipase</fullName>
        <ecNumber evidence="3">3.1.1.23</ecNumber>
    </recommendedName>
</protein>
<dbReference type="Gene3D" id="3.40.50.1820">
    <property type="entry name" value="alpha/beta hydrolase"/>
    <property type="match status" value="1"/>
</dbReference>
<sequence>MESSTITILWLAASCAVIALSLTFSTLYYWRPARIVTLLIWSMLKLRHVKVKYFKHEGYKFCYFSRGKPGPQPSILMFHGFSLAKDMWLPIMKYIPKDVHVVCVDLPGHGGTSRLPGEGYTAIEQAKRMHQFVEYSGLNRKPFHLVGISMGGMVAGVYAALYPSDIHCLSLLCPAGLRYPTDNDFVKCLKEMEKRKDFRDIPLIPVTLNQSEELFKLSLYHCPRKPNKQLMQGFLDLRKPHVPFYTKCFLDISSVESRHSLHDNISKLTVPTQVIWGKHDKVLDPAGGEIFADAMPSCQVHMLDRCGHFIIVDRPRKCTKLILDFRALTCGIKKNK</sequence>
<evidence type="ECO:0000313" key="12">
    <source>
        <dbReference type="RefSeq" id="XP_015277612.1"/>
    </source>
</evidence>
<dbReference type="InterPro" id="IPR029058">
    <property type="entry name" value="AB_hydrolase_fold"/>
</dbReference>
<dbReference type="Pfam" id="PF00561">
    <property type="entry name" value="Abhydrolase_1"/>
    <property type="match status" value="1"/>
</dbReference>
<dbReference type="EC" id="3.1.1.23" evidence="3"/>
<feature type="transmembrane region" description="Helical" evidence="9">
    <location>
        <begin position="6"/>
        <end position="30"/>
    </location>
</feature>
<evidence type="ECO:0000256" key="3">
    <source>
        <dbReference type="ARBA" id="ARBA00013254"/>
    </source>
</evidence>
<keyword evidence="9" id="KW-0812">Transmembrane</keyword>
<dbReference type="InterPro" id="IPR050266">
    <property type="entry name" value="AB_hydrolase_sf"/>
</dbReference>
<name>A0ABM1KV75_GEKJA</name>
<dbReference type="Proteomes" id="UP000694871">
    <property type="component" value="Unplaced"/>
</dbReference>
<evidence type="ECO:0000256" key="1">
    <source>
        <dbReference type="ARBA" id="ARBA00001613"/>
    </source>
</evidence>
<dbReference type="GeneID" id="107119606"/>
<proteinExistence type="inferred from homology"/>
<dbReference type="InterPro" id="IPR000639">
    <property type="entry name" value="Epox_hydrolase-like"/>
</dbReference>
<keyword evidence="9" id="KW-0472">Membrane</keyword>
<evidence type="ECO:0000313" key="11">
    <source>
        <dbReference type="Proteomes" id="UP000694871"/>
    </source>
</evidence>
<dbReference type="SUPFAM" id="SSF53474">
    <property type="entry name" value="alpha/beta-Hydrolases"/>
    <property type="match status" value="1"/>
</dbReference>
<comment type="catalytic activity">
    <reaction evidence="7">
        <text>1-dodecanoylglycerol + H2O = dodecanoate + glycerol + H(+)</text>
        <dbReference type="Rhea" id="RHEA:44316"/>
        <dbReference type="ChEBI" id="CHEBI:15377"/>
        <dbReference type="ChEBI" id="CHEBI:15378"/>
        <dbReference type="ChEBI" id="CHEBI:17754"/>
        <dbReference type="ChEBI" id="CHEBI:18262"/>
        <dbReference type="ChEBI" id="CHEBI:75539"/>
    </reaction>
</comment>
<evidence type="ECO:0000256" key="4">
    <source>
        <dbReference type="ARBA" id="ARBA00037797"/>
    </source>
</evidence>
<reference evidence="12" key="1">
    <citation type="submission" date="2025-08" db="UniProtKB">
        <authorList>
            <consortium name="RefSeq"/>
        </authorList>
    </citation>
    <scope>IDENTIFICATION</scope>
</reference>
<feature type="domain" description="AB hydrolase-1" evidence="10">
    <location>
        <begin position="73"/>
        <end position="315"/>
    </location>
</feature>
<dbReference type="PANTHER" id="PTHR43798:SF5">
    <property type="entry name" value="MONOACYLGLYCEROL LIPASE ABHD6"/>
    <property type="match status" value="1"/>
</dbReference>
<evidence type="ECO:0000256" key="5">
    <source>
        <dbReference type="ARBA" id="ARBA00037874"/>
    </source>
</evidence>
<dbReference type="PRINTS" id="PR00412">
    <property type="entry name" value="EPOXHYDRLASE"/>
</dbReference>
<evidence type="ECO:0000256" key="2">
    <source>
        <dbReference type="ARBA" id="ARBA00008645"/>
    </source>
</evidence>
<gene>
    <name evidence="12" type="primary">LOC107119606</name>
</gene>
<comment type="catalytic activity">
    <reaction evidence="1">
        <text>Hydrolyzes glycerol monoesters of long-chain fatty acids.</text>
        <dbReference type="EC" id="3.1.1.23"/>
    </reaction>
</comment>
<evidence type="ECO:0000256" key="6">
    <source>
        <dbReference type="ARBA" id="ARBA00046308"/>
    </source>
</evidence>
<dbReference type="InterPro" id="IPR000073">
    <property type="entry name" value="AB_hydrolase_1"/>
</dbReference>